<dbReference type="EMBL" id="JABFTP020000001">
    <property type="protein sequence ID" value="KAL3266067.1"/>
    <property type="molecule type" value="Genomic_DNA"/>
</dbReference>
<evidence type="ECO:0000313" key="2">
    <source>
        <dbReference type="Proteomes" id="UP001516400"/>
    </source>
</evidence>
<name>A0ABD2MIN0_9CUCU</name>
<evidence type="ECO:0000313" key="1">
    <source>
        <dbReference type="EMBL" id="KAL3266067.1"/>
    </source>
</evidence>
<keyword evidence="2" id="KW-1185">Reference proteome</keyword>
<dbReference type="Pfam" id="PF16984">
    <property type="entry name" value="Grp7_allergen"/>
    <property type="match status" value="1"/>
</dbReference>
<protein>
    <submittedName>
        <fullName evidence="1">Uncharacterized protein</fullName>
    </submittedName>
</protein>
<dbReference type="Proteomes" id="UP001516400">
    <property type="component" value="Unassembled WGS sequence"/>
</dbReference>
<sequence>MLKRENLDTMPVNDVDKRFFWGHLKLTEIQVNGIASLFRCGDFELTYEHDTEQLRVEFHLGFDELGFGCSYRTTVLGIGPHGQITGKVKNLEMELSLIIDLDLLEATVQKYKITKSGHIKIDLHGHPLTDWWNDIIINSATTIFKGIIEHTVDNMVTQFLTSLVDEIDSILEIILGGD</sequence>
<dbReference type="InterPro" id="IPR020234">
    <property type="entry name" value="Mite_allergen_group-7"/>
</dbReference>
<organism evidence="1 2">
    <name type="scientific">Cryptolaemus montrouzieri</name>
    <dbReference type="NCBI Taxonomy" id="559131"/>
    <lineage>
        <taxon>Eukaryota</taxon>
        <taxon>Metazoa</taxon>
        <taxon>Ecdysozoa</taxon>
        <taxon>Arthropoda</taxon>
        <taxon>Hexapoda</taxon>
        <taxon>Insecta</taxon>
        <taxon>Pterygota</taxon>
        <taxon>Neoptera</taxon>
        <taxon>Endopterygota</taxon>
        <taxon>Coleoptera</taxon>
        <taxon>Polyphaga</taxon>
        <taxon>Cucujiformia</taxon>
        <taxon>Coccinelloidea</taxon>
        <taxon>Coccinellidae</taxon>
        <taxon>Scymninae</taxon>
        <taxon>Scymnini</taxon>
        <taxon>Cryptolaemus</taxon>
    </lineage>
</organism>
<dbReference type="Gene3D" id="3.15.10.50">
    <property type="match status" value="1"/>
</dbReference>
<accession>A0ABD2MIN0</accession>
<gene>
    <name evidence="1" type="ORF">HHI36_010254</name>
</gene>
<dbReference type="InterPro" id="IPR038602">
    <property type="entry name" value="Mite_allergen_7_sf"/>
</dbReference>
<proteinExistence type="predicted"/>
<dbReference type="AlphaFoldDB" id="A0ABD2MIN0"/>
<comment type="caution">
    <text evidence="1">The sequence shown here is derived from an EMBL/GenBank/DDBJ whole genome shotgun (WGS) entry which is preliminary data.</text>
</comment>
<reference evidence="1 2" key="1">
    <citation type="journal article" date="2021" name="BMC Biol.">
        <title>Horizontally acquired antibacterial genes associated with adaptive radiation of ladybird beetles.</title>
        <authorList>
            <person name="Li H.S."/>
            <person name="Tang X.F."/>
            <person name="Huang Y.H."/>
            <person name="Xu Z.Y."/>
            <person name="Chen M.L."/>
            <person name="Du X.Y."/>
            <person name="Qiu B.Y."/>
            <person name="Chen P.T."/>
            <person name="Zhang W."/>
            <person name="Slipinski A."/>
            <person name="Escalona H.E."/>
            <person name="Waterhouse R.M."/>
            <person name="Zwick A."/>
            <person name="Pang H."/>
        </authorList>
    </citation>
    <scope>NUCLEOTIDE SEQUENCE [LARGE SCALE GENOMIC DNA]</scope>
    <source>
        <strain evidence="1">SYSU2018</strain>
    </source>
</reference>